<dbReference type="InterPro" id="IPR029058">
    <property type="entry name" value="AB_hydrolase_fold"/>
</dbReference>
<protein>
    <submittedName>
        <fullName evidence="4">Dienelactone hydrolase family protein</fullName>
    </submittedName>
</protein>
<dbReference type="EMBL" id="JACXWD010000061">
    <property type="protein sequence ID" value="MBD3869130.1"/>
    <property type="molecule type" value="Genomic_DNA"/>
</dbReference>
<dbReference type="InterPro" id="IPR003140">
    <property type="entry name" value="PLipase/COase/thioEstase"/>
</dbReference>
<sequence length="225" mass="24840">MNDELLQCVEVQPPGQARSAVIWLHGLGADGHDFEPVVPYLSIPESAGVRFVFPNAPQIPVSINLGMVMPAWYDITEADLRKRHDETGVRRSAKQVAALIRRENKRGIPTGRIVLAGFSQGGAIALHLGLRYGEKLAGIMALSTYLVCEDSLPQELSDANRDTPLFQAHGIQDPMVPMDRGEAARNRLNELGIEVLWQSYPMMHEVCPGELEDIGNWLNRVLPAD</sequence>
<evidence type="ECO:0000256" key="1">
    <source>
        <dbReference type="ARBA" id="ARBA00006499"/>
    </source>
</evidence>
<dbReference type="Pfam" id="PF02230">
    <property type="entry name" value="Abhydrolase_2"/>
    <property type="match status" value="1"/>
</dbReference>
<comment type="caution">
    <text evidence="4">The sequence shown here is derived from an EMBL/GenBank/DDBJ whole genome shotgun (WGS) entry which is preliminary data.</text>
</comment>
<name>A0A8J6Y1C1_9BACT</name>
<dbReference type="PANTHER" id="PTHR10655:SF17">
    <property type="entry name" value="LYSOPHOSPHOLIPASE-LIKE PROTEIN 1"/>
    <property type="match status" value="1"/>
</dbReference>
<organism evidence="4 5">
    <name type="scientific">Candidatus Polarisedimenticola svalbardensis</name>
    <dbReference type="NCBI Taxonomy" id="2886004"/>
    <lineage>
        <taxon>Bacteria</taxon>
        <taxon>Pseudomonadati</taxon>
        <taxon>Acidobacteriota</taxon>
        <taxon>Candidatus Polarisedimenticolia</taxon>
        <taxon>Candidatus Polarisedimenticolales</taxon>
        <taxon>Candidatus Polarisedimenticolaceae</taxon>
        <taxon>Candidatus Polarisedimenticola</taxon>
    </lineage>
</organism>
<comment type="similarity">
    <text evidence="1">Belongs to the AB hydrolase superfamily. AB hydrolase 2 family.</text>
</comment>
<gene>
    <name evidence="4" type="ORF">IFK94_13490</name>
</gene>
<dbReference type="SUPFAM" id="SSF53474">
    <property type="entry name" value="alpha/beta-Hydrolases"/>
    <property type="match status" value="1"/>
</dbReference>
<keyword evidence="2 4" id="KW-0378">Hydrolase</keyword>
<dbReference type="AlphaFoldDB" id="A0A8J6Y1C1"/>
<evidence type="ECO:0000313" key="4">
    <source>
        <dbReference type="EMBL" id="MBD3869130.1"/>
    </source>
</evidence>
<accession>A0A8J6Y1C1</accession>
<feature type="domain" description="Phospholipase/carboxylesterase/thioesterase" evidence="3">
    <location>
        <begin position="9"/>
        <end position="220"/>
    </location>
</feature>
<reference evidence="4 5" key="1">
    <citation type="submission" date="2020-08" db="EMBL/GenBank/DDBJ databases">
        <title>Acidobacteriota in marine sediments use diverse sulfur dissimilation pathways.</title>
        <authorList>
            <person name="Wasmund K."/>
        </authorList>
    </citation>
    <scope>NUCLEOTIDE SEQUENCE [LARGE SCALE GENOMIC DNA]</scope>
    <source>
        <strain evidence="4">MAG AM4</strain>
    </source>
</reference>
<dbReference type="InterPro" id="IPR050565">
    <property type="entry name" value="LYPA1-2/EST-like"/>
</dbReference>
<evidence type="ECO:0000259" key="3">
    <source>
        <dbReference type="Pfam" id="PF02230"/>
    </source>
</evidence>
<dbReference type="Gene3D" id="3.40.50.1820">
    <property type="entry name" value="alpha/beta hydrolase"/>
    <property type="match status" value="1"/>
</dbReference>
<evidence type="ECO:0000313" key="5">
    <source>
        <dbReference type="Proteomes" id="UP000648239"/>
    </source>
</evidence>
<dbReference type="GO" id="GO:0016787">
    <property type="term" value="F:hydrolase activity"/>
    <property type="evidence" value="ECO:0007669"/>
    <property type="project" value="UniProtKB-KW"/>
</dbReference>
<dbReference type="Proteomes" id="UP000648239">
    <property type="component" value="Unassembled WGS sequence"/>
</dbReference>
<dbReference type="PANTHER" id="PTHR10655">
    <property type="entry name" value="LYSOPHOSPHOLIPASE-RELATED"/>
    <property type="match status" value="1"/>
</dbReference>
<proteinExistence type="inferred from homology"/>
<evidence type="ECO:0000256" key="2">
    <source>
        <dbReference type="ARBA" id="ARBA00022801"/>
    </source>
</evidence>